<dbReference type="Proteomes" id="UP000231057">
    <property type="component" value="Chromosome"/>
</dbReference>
<reference evidence="2" key="2">
    <citation type="journal article" date="2022" name="Front. Microbiol.">
        <title>Comparative Genomic Analysis Revealed Distinct Molecular Components and Organization of CO2-Concentrating Mechanism in Thermophilic Cyanobacteria.</title>
        <authorList>
            <person name="Tang J."/>
            <person name="Zhou H."/>
            <person name="Yao D."/>
            <person name="Riaz S."/>
            <person name="You D."/>
            <person name="Klepacz-Smolka A."/>
            <person name="Daroch M."/>
        </authorList>
    </citation>
    <scope>NUCLEOTIDE SEQUENCE [LARGE SCALE GENOMIC DNA]</scope>
    <source>
        <strain evidence="2">PCC 6715</strain>
    </source>
</reference>
<accession>A0A2D2Q412</accession>
<evidence type="ECO:0000313" key="1">
    <source>
        <dbReference type="EMBL" id="ATS19238.1"/>
    </source>
</evidence>
<keyword evidence="2" id="KW-1185">Reference proteome</keyword>
<dbReference type="AlphaFoldDB" id="A0A2D2Q412"/>
<dbReference type="OrthoDB" id="422458at2"/>
<protein>
    <submittedName>
        <fullName evidence="1">Uncharacterized protein</fullName>
    </submittedName>
</protein>
<gene>
    <name evidence="1" type="ORF">BRW62_11380</name>
</gene>
<organism evidence="1 2">
    <name type="scientific">Parathermosynechococcus lividus PCC 6715</name>
    <dbReference type="NCBI Taxonomy" id="1917166"/>
    <lineage>
        <taxon>Bacteria</taxon>
        <taxon>Bacillati</taxon>
        <taxon>Cyanobacteriota</taxon>
        <taxon>Cyanophyceae</taxon>
        <taxon>Acaryochloridales</taxon>
        <taxon>Thermosynechococcaceae</taxon>
        <taxon>Parathermosynechococcus</taxon>
    </lineage>
</organism>
<name>A0A2D2Q412_PARLV</name>
<dbReference type="EMBL" id="CP018092">
    <property type="protein sequence ID" value="ATS19238.1"/>
    <property type="molecule type" value="Genomic_DNA"/>
</dbReference>
<reference evidence="1 2" key="1">
    <citation type="submission" date="2016-11" db="EMBL/GenBank/DDBJ databases">
        <title>Complete genome sequence of thermophilic cyanobacteria strain Synechococcus sp. PCC6715.</title>
        <authorList>
            <person name="Tang J."/>
            <person name="Daroch M."/>
            <person name="Liang Y."/>
            <person name="Jiang D."/>
            <person name="Shah M."/>
        </authorList>
    </citation>
    <scope>NUCLEOTIDE SEQUENCE [LARGE SCALE GENOMIC DNA]</scope>
    <source>
        <strain evidence="1 2">PCC 6715</strain>
    </source>
</reference>
<dbReference type="RefSeq" id="WP_099799575.1">
    <property type="nucleotide sequence ID" value="NZ_CP018092.1"/>
</dbReference>
<sequence>MFSVRLFGRQLSVLVGVVTLFAGGAIAQPVSLIARQNQPTQLADGIYLFGESPQPHQTGHGYIVFEVSNQQVRGAFYLPNSSFDCFVGTVGDQQLDVTVEATYDDETYPAHVDLFSFYSLDHVSSGDRAILSACHAN</sequence>
<proteinExistence type="predicted"/>
<evidence type="ECO:0000313" key="2">
    <source>
        <dbReference type="Proteomes" id="UP000231057"/>
    </source>
</evidence>
<dbReference type="KEGG" id="slw:BRW62_11380"/>